<dbReference type="InterPro" id="IPR004843">
    <property type="entry name" value="Calcineurin-like_PHP"/>
</dbReference>
<dbReference type="SUPFAM" id="SSF56300">
    <property type="entry name" value="Metallo-dependent phosphatases"/>
    <property type="match status" value="1"/>
</dbReference>
<comment type="caution">
    <text evidence="2">The sequence shown here is derived from an EMBL/GenBank/DDBJ whole genome shotgun (WGS) entry which is preliminary data.</text>
</comment>
<reference evidence="2 3" key="1">
    <citation type="submission" date="2018-05" db="EMBL/GenBank/DDBJ databases">
        <title>Genomic Encyclopedia of Type Strains, Phase IV (KMG-V): Genome sequencing to study the core and pangenomes of soil and plant-associated prokaryotes.</title>
        <authorList>
            <person name="Whitman W."/>
        </authorList>
    </citation>
    <scope>NUCLEOTIDE SEQUENCE [LARGE SCALE GENOMIC DNA]</scope>
    <source>
        <strain evidence="2 3">PNG 92-11</strain>
    </source>
</reference>
<evidence type="ECO:0000259" key="1">
    <source>
        <dbReference type="Pfam" id="PF00149"/>
    </source>
</evidence>
<feature type="domain" description="Calcineurin-like phosphoesterase" evidence="1">
    <location>
        <begin position="1"/>
        <end position="46"/>
    </location>
</feature>
<dbReference type="Pfam" id="PF00149">
    <property type="entry name" value="Metallophos"/>
    <property type="match status" value="1"/>
</dbReference>
<accession>A0ABD6XNF3</accession>
<dbReference type="GO" id="GO:0016787">
    <property type="term" value="F:hydrolase activity"/>
    <property type="evidence" value="ECO:0007669"/>
    <property type="project" value="UniProtKB-ARBA"/>
</dbReference>
<evidence type="ECO:0000313" key="2">
    <source>
        <dbReference type="EMBL" id="PWJ72667.1"/>
    </source>
</evidence>
<dbReference type="AlphaFoldDB" id="A0ABD6XNF3"/>
<sequence>MLIAQITDIHAAPDNDHLQRFGQVLSWLKQVGPDVTVMIGDLTDGRTGAGMKDTYR</sequence>
<protein>
    <submittedName>
        <fullName evidence="2">Calcineurin-like phosphoesterase family protein</fullName>
    </submittedName>
</protein>
<dbReference type="Proteomes" id="UP000245996">
    <property type="component" value="Unassembled WGS sequence"/>
</dbReference>
<dbReference type="Gene3D" id="3.60.21.10">
    <property type="match status" value="1"/>
</dbReference>
<dbReference type="EMBL" id="QGHE01000024">
    <property type="protein sequence ID" value="PWJ72667.1"/>
    <property type="molecule type" value="Genomic_DNA"/>
</dbReference>
<dbReference type="RefSeq" id="WP_227028410.1">
    <property type="nucleotide sequence ID" value="NZ_CP016891.1"/>
</dbReference>
<proteinExistence type="predicted"/>
<gene>
    <name evidence="2" type="ORF">C7430_12413</name>
</gene>
<name>A0ABD6XNF3_ENTAG</name>
<dbReference type="InterPro" id="IPR029052">
    <property type="entry name" value="Metallo-depent_PP-like"/>
</dbReference>
<organism evidence="2 3">
    <name type="scientific">Enterobacter agglomerans</name>
    <name type="common">Erwinia herbicola</name>
    <name type="synonym">Pantoea agglomerans</name>
    <dbReference type="NCBI Taxonomy" id="549"/>
    <lineage>
        <taxon>Bacteria</taxon>
        <taxon>Pseudomonadati</taxon>
        <taxon>Pseudomonadota</taxon>
        <taxon>Gammaproteobacteria</taxon>
        <taxon>Enterobacterales</taxon>
        <taxon>Erwiniaceae</taxon>
        <taxon>Pantoea</taxon>
        <taxon>Pantoea agglomerans group</taxon>
    </lineage>
</organism>
<evidence type="ECO:0000313" key="3">
    <source>
        <dbReference type="Proteomes" id="UP000245996"/>
    </source>
</evidence>